<evidence type="ECO:0000256" key="1">
    <source>
        <dbReference type="SAM" id="Phobius"/>
    </source>
</evidence>
<dbReference type="EMBL" id="JAFLCK010000068">
    <property type="protein sequence ID" value="MBN8662920.1"/>
    <property type="molecule type" value="Genomic_DNA"/>
</dbReference>
<keyword evidence="1" id="KW-0472">Membrane</keyword>
<keyword evidence="1" id="KW-1133">Transmembrane helix</keyword>
<reference evidence="2" key="1">
    <citation type="submission" date="2021-02" db="EMBL/GenBank/DDBJ databases">
        <title>Genome-Resolved Metagenomics of a Microbial Community Performing Photosynthetic Biological Nutrient Removal.</title>
        <authorList>
            <person name="Mcdaniel E.A."/>
        </authorList>
    </citation>
    <scope>NUCLEOTIDE SEQUENCE</scope>
    <source>
        <strain evidence="2">UWPOB_OBS1</strain>
    </source>
</reference>
<dbReference type="Proteomes" id="UP000664277">
    <property type="component" value="Unassembled WGS sequence"/>
</dbReference>
<feature type="transmembrane region" description="Helical" evidence="1">
    <location>
        <begin position="85"/>
        <end position="106"/>
    </location>
</feature>
<dbReference type="AlphaFoldDB" id="A0A8J7TN72"/>
<accession>A0A8J7TN72</accession>
<proteinExistence type="predicted"/>
<protein>
    <submittedName>
        <fullName evidence="2">Uncharacterized protein</fullName>
    </submittedName>
</protein>
<gene>
    <name evidence="2" type="ORF">J0M35_21315</name>
</gene>
<evidence type="ECO:0000313" key="2">
    <source>
        <dbReference type="EMBL" id="MBN8662920.1"/>
    </source>
</evidence>
<name>A0A8J7TN72_9BACT</name>
<organism evidence="2 3">
    <name type="scientific">Candidatus Obscuribacter phosphatis</name>
    <dbReference type="NCBI Taxonomy" id="1906157"/>
    <lineage>
        <taxon>Bacteria</taxon>
        <taxon>Bacillati</taxon>
        <taxon>Candidatus Melainabacteria</taxon>
        <taxon>Candidatus Obscuribacterales</taxon>
        <taxon>Candidatus Obscuribacteraceae</taxon>
        <taxon>Candidatus Obscuribacter</taxon>
    </lineage>
</organism>
<evidence type="ECO:0000313" key="3">
    <source>
        <dbReference type="Proteomes" id="UP000664277"/>
    </source>
</evidence>
<sequence length="503" mass="56793">MEPSIQTPEAAAQPQNRSEIEVLSPTCFVVRLKGAVDVESFKRFFTALPSELPIENGCNSIKLNANMTNGNDLGSISWKRFMSRLLSDFVFCICLALFVSVSSAFAGTPELSDELALATNESRFLQPVNPYLIDKVILESPSRPFDAGLWASDISKRQSMLINMLRLIVHKTNRAEIISLIGAPIRSFRSAELYEDEYDLGEFAGEKLILRMTSGNGMAPLFQIGQFSGEGYLNLIFSDWRWKNPQCREAASDMNKLYRFVGAPREHLCQFIGHPPNKNRTFKVGYLEVELTADKSKVRRFRFIPDTYHKTILTAWENKNLRTVPGSYTKPFDFIYAGDSLDAHLVHPGFRFSAKSWSSNKFGREQMLFDLIHSYPLIGKSRKEIRDLLGEPLFSETSPSLDRRRFYLARRIFQNPPYNRFDWFALTGTGCREPAEPSRQLEIVYSRDTSGNDIAAGYRTLSSGKYQDGVKRIFGRILSKDLGCLSVAPILQNTESSGSLGGP</sequence>
<comment type="caution">
    <text evidence="2">The sequence shown here is derived from an EMBL/GenBank/DDBJ whole genome shotgun (WGS) entry which is preliminary data.</text>
</comment>
<keyword evidence="1" id="KW-0812">Transmembrane</keyword>